<sequence length="251" mass="28113">MFHQLKTQRATFLSMAIFAVVIQMANTEESVSQLIPCKLNDPNNGPCLRDLLQHLLLSATTNNSIDPYKLKKARVTVDNPSIRLNMNLTHVIINGLSQAKMTDVSTSDGESFVLNVKIPKIHISGNYVMDGQVLLLNLAGKGEFDVDFSDIDVRFSLIAKIVDRDEEHYFNVETLKSKIKHLGNMHVAFANLFGSNQALTDSANDLFNQNWRELVEILRPVIEESMDTSIRTQANKIFSNIPAKSIILDAK</sequence>
<gene>
    <name evidence="5" type="primary">101891355</name>
</gene>
<dbReference type="RefSeq" id="XP_005184812.3">
    <property type="nucleotide sequence ID" value="XM_005184755.4"/>
</dbReference>
<evidence type="ECO:0000256" key="3">
    <source>
        <dbReference type="ARBA" id="ARBA00060902"/>
    </source>
</evidence>
<dbReference type="FunFam" id="3.15.10.30:FF:000001">
    <property type="entry name" value="Takeout-like protein 1"/>
    <property type="match status" value="1"/>
</dbReference>
<dbReference type="PANTHER" id="PTHR11008">
    <property type="entry name" value="PROTEIN TAKEOUT-LIKE PROTEIN"/>
    <property type="match status" value="1"/>
</dbReference>
<dbReference type="InterPro" id="IPR038606">
    <property type="entry name" value="To_sf"/>
</dbReference>
<feature type="chain" id="PRO_5044560152" description="Hemolymph juvenile hormone binding protein (JHBP)" evidence="4">
    <location>
        <begin position="28"/>
        <end position="251"/>
    </location>
</feature>
<dbReference type="Gene3D" id="3.15.10.30">
    <property type="entry name" value="Haemolymph juvenile hormone binding protein"/>
    <property type="match status" value="1"/>
</dbReference>
<evidence type="ECO:0000313" key="5">
    <source>
        <dbReference type="EnsemblMetazoa" id="MDOA003493-PA"/>
    </source>
</evidence>
<dbReference type="PANTHER" id="PTHR11008:SF41">
    <property type="entry name" value="RE70318P"/>
    <property type="match status" value="1"/>
</dbReference>
<dbReference type="VEuPathDB" id="VectorBase:MDOMA2_018276"/>
<evidence type="ECO:0000256" key="4">
    <source>
        <dbReference type="SAM" id="SignalP"/>
    </source>
</evidence>
<dbReference type="GO" id="GO:0005615">
    <property type="term" value="C:extracellular space"/>
    <property type="evidence" value="ECO:0007669"/>
    <property type="project" value="TreeGrafter"/>
</dbReference>
<accession>A0A1I8MCI6</accession>
<dbReference type="EnsemblMetazoa" id="MDOA003493-RA">
    <property type="protein sequence ID" value="MDOA003493-PA"/>
    <property type="gene ID" value="MDOA003493"/>
</dbReference>
<dbReference type="Pfam" id="PF06585">
    <property type="entry name" value="JHBP"/>
    <property type="match status" value="1"/>
</dbReference>
<dbReference type="RefSeq" id="XP_019892738.2">
    <property type="nucleotide sequence ID" value="XM_020037179.2"/>
</dbReference>
<evidence type="ECO:0000256" key="2">
    <source>
        <dbReference type="ARBA" id="ARBA00023108"/>
    </source>
</evidence>
<feature type="signal peptide" evidence="4">
    <location>
        <begin position="1"/>
        <end position="27"/>
    </location>
</feature>
<dbReference type="VEuPathDB" id="VectorBase:MDOA003493"/>
<proteinExistence type="inferred from homology"/>
<dbReference type="AlphaFoldDB" id="A0A1I8MCI6"/>
<evidence type="ECO:0008006" key="6">
    <source>
        <dbReference type="Google" id="ProtNLM"/>
    </source>
</evidence>
<evidence type="ECO:0000256" key="1">
    <source>
        <dbReference type="ARBA" id="ARBA00022729"/>
    </source>
</evidence>
<keyword evidence="1 4" id="KW-0732">Signal</keyword>
<dbReference type="InterPro" id="IPR010562">
    <property type="entry name" value="Haemolymph_juvenile_hormone-bd"/>
</dbReference>
<comment type="similarity">
    <text evidence="3">Belongs to the TO family.</text>
</comment>
<dbReference type="GO" id="GO:0007623">
    <property type="term" value="P:circadian rhythm"/>
    <property type="evidence" value="ECO:0007669"/>
    <property type="project" value="UniProtKB-ARBA"/>
</dbReference>
<reference evidence="5" key="1">
    <citation type="submission" date="2020-05" db="UniProtKB">
        <authorList>
            <consortium name="EnsemblMetazoa"/>
        </authorList>
    </citation>
    <scope>IDENTIFICATION</scope>
    <source>
        <strain evidence="5">Aabys</strain>
    </source>
</reference>
<protein>
    <recommendedName>
        <fullName evidence="6">Hemolymph juvenile hormone binding protein (JHBP)</fullName>
    </recommendedName>
</protein>
<organism evidence="5">
    <name type="scientific">Musca domestica</name>
    <name type="common">House fly</name>
    <dbReference type="NCBI Taxonomy" id="7370"/>
    <lineage>
        <taxon>Eukaryota</taxon>
        <taxon>Metazoa</taxon>
        <taxon>Ecdysozoa</taxon>
        <taxon>Arthropoda</taxon>
        <taxon>Hexapoda</taxon>
        <taxon>Insecta</taxon>
        <taxon>Pterygota</taxon>
        <taxon>Neoptera</taxon>
        <taxon>Endopterygota</taxon>
        <taxon>Diptera</taxon>
        <taxon>Brachycera</taxon>
        <taxon>Muscomorpha</taxon>
        <taxon>Muscoidea</taxon>
        <taxon>Muscidae</taxon>
        <taxon>Musca</taxon>
    </lineage>
</organism>
<name>A0A1I8MCI6_MUSDO</name>
<dbReference type="OrthoDB" id="8175281at2759"/>
<dbReference type="SMART" id="SM00700">
    <property type="entry name" value="JHBP"/>
    <property type="match status" value="1"/>
</dbReference>
<keyword evidence="2" id="KW-0090">Biological rhythms</keyword>
<dbReference type="KEGG" id="mde:101891355"/>